<name>A0A2S1YR53_9FLAO</name>
<keyword evidence="2" id="KW-1185">Reference proteome</keyword>
<sequence>MRDAYDKLFEHIEKDLFFKNSIDDIIYIEMDKIDSNWDNLKKDVFGNNTIYIRGYGRDAQKTKYFIALYKHLFGNEKIIKDATNNAQPTKLIKCHTNYCKKTKDGKNGKELIRNYQISHLFGRTKNPLLFNCAWNIAYIPKYLDPFTGHETQGEYSSEFKGLLLPVLKQKFDFYIKDYNQLIEDKVLNKIDYSLKEVKKDFKMNNTEFKRFEQDAKNELALIL</sequence>
<accession>A0A2S1YR53</accession>
<protein>
    <submittedName>
        <fullName evidence="1">Uncharacterized protein</fullName>
    </submittedName>
</protein>
<reference evidence="1 2" key="1">
    <citation type="submission" date="2018-05" db="EMBL/GenBank/DDBJ databases">
        <title>Genome sequencing of Flavobacterium sp. HYN0056.</title>
        <authorList>
            <person name="Yi H."/>
            <person name="Baek C."/>
        </authorList>
    </citation>
    <scope>NUCLEOTIDE SEQUENCE [LARGE SCALE GENOMIC DNA]</scope>
    <source>
        <strain evidence="1 2">HYN0056</strain>
    </source>
</reference>
<dbReference type="KEGG" id="fcr:HYN56_21170"/>
<gene>
    <name evidence="1" type="ORF">HYN56_21170</name>
</gene>
<dbReference type="Proteomes" id="UP000245250">
    <property type="component" value="Chromosome"/>
</dbReference>
<proteinExistence type="predicted"/>
<evidence type="ECO:0000313" key="2">
    <source>
        <dbReference type="Proteomes" id="UP000245250"/>
    </source>
</evidence>
<dbReference type="AlphaFoldDB" id="A0A2S1YR53"/>
<dbReference type="EMBL" id="CP029255">
    <property type="protein sequence ID" value="AWK06604.1"/>
    <property type="molecule type" value="Genomic_DNA"/>
</dbReference>
<organism evidence="1 2">
    <name type="scientific">Flavobacterium crocinum</name>
    <dbReference type="NCBI Taxonomy" id="2183896"/>
    <lineage>
        <taxon>Bacteria</taxon>
        <taxon>Pseudomonadati</taxon>
        <taxon>Bacteroidota</taxon>
        <taxon>Flavobacteriia</taxon>
        <taxon>Flavobacteriales</taxon>
        <taxon>Flavobacteriaceae</taxon>
        <taxon>Flavobacterium</taxon>
    </lineage>
</organism>
<evidence type="ECO:0000313" key="1">
    <source>
        <dbReference type="EMBL" id="AWK06604.1"/>
    </source>
</evidence>